<comment type="caution">
    <text evidence="3">The sequence shown here is derived from an EMBL/GenBank/DDBJ whole genome shotgun (WGS) entry which is preliminary data.</text>
</comment>
<evidence type="ECO:0000313" key="4">
    <source>
        <dbReference type="Proteomes" id="UP001152747"/>
    </source>
</evidence>
<evidence type="ECO:0000313" key="3">
    <source>
        <dbReference type="EMBL" id="CAI5444764.1"/>
    </source>
</evidence>
<sequence length="395" mass="46199">MWRFIFLYIAVIEAEVEFVQVLLRHGDRAPSYSFPSDEKEFDVDKYFPRGYSQLTNQGFEQAKELGEYLRNTYGNLIGEKFNRKTTWIRASDKDRCIETAMGLATTLYPEQIVPVHTFSSYKEDLMLKPNSVFCKKADRLVNLEKEEWAAKINEEYSAFFEFLSEKTGWKIDAGNVQNVYNVLYRKHVNNVPLPSWVYSNHSTLPNSSQTVLQTVVELKRQTRMLSFNTAEKSRLRTGFLLSQVTKEMSDRARKLTTKRMNVFAAHDATVTSMMYSLGISDHQLPDYTAALIFELHRVVMEDGKKMRFVKILYRHSKVEEPKEMMTMRWSNFERFVKERTIESREEFEQLCENFEELAPKIAPEQTPIVDEIGITSQESDILPILDLETSIWNKN</sequence>
<gene>
    <name evidence="3" type="ORF">CAMP_LOCUS7401</name>
</gene>
<accession>A0A9P1IG93</accession>
<dbReference type="PROSITE" id="PS00778">
    <property type="entry name" value="HIS_ACID_PHOSPHAT_2"/>
    <property type="match status" value="1"/>
</dbReference>
<dbReference type="SUPFAM" id="SSF53254">
    <property type="entry name" value="Phosphoglycerate mutase-like"/>
    <property type="match status" value="1"/>
</dbReference>
<dbReference type="InterPro" id="IPR000560">
    <property type="entry name" value="His_Pase_clade-2"/>
</dbReference>
<dbReference type="InterPro" id="IPR033379">
    <property type="entry name" value="Acid_Pase_AS"/>
</dbReference>
<organism evidence="3 4">
    <name type="scientific">Caenorhabditis angaria</name>
    <dbReference type="NCBI Taxonomy" id="860376"/>
    <lineage>
        <taxon>Eukaryota</taxon>
        <taxon>Metazoa</taxon>
        <taxon>Ecdysozoa</taxon>
        <taxon>Nematoda</taxon>
        <taxon>Chromadorea</taxon>
        <taxon>Rhabditida</taxon>
        <taxon>Rhabditina</taxon>
        <taxon>Rhabditomorpha</taxon>
        <taxon>Rhabditoidea</taxon>
        <taxon>Rhabditidae</taxon>
        <taxon>Peloderinae</taxon>
        <taxon>Caenorhabditis</taxon>
    </lineage>
</organism>
<dbReference type="PANTHER" id="PTHR11567:SF138">
    <property type="entry name" value="INTESTINAL ACID PHOSPHATASE"/>
    <property type="match status" value="1"/>
</dbReference>
<dbReference type="CDD" id="cd07061">
    <property type="entry name" value="HP_HAP_like"/>
    <property type="match status" value="1"/>
</dbReference>
<dbReference type="GO" id="GO:0003993">
    <property type="term" value="F:acid phosphatase activity"/>
    <property type="evidence" value="ECO:0007669"/>
    <property type="project" value="UniProtKB-EC"/>
</dbReference>
<keyword evidence="4" id="KW-1185">Reference proteome</keyword>
<comment type="similarity">
    <text evidence="2">Belongs to the histidine acid phosphatase family.</text>
</comment>
<evidence type="ECO:0000256" key="2">
    <source>
        <dbReference type="ARBA" id="ARBA00005375"/>
    </source>
</evidence>
<dbReference type="PANTHER" id="PTHR11567">
    <property type="entry name" value="ACID PHOSPHATASE-RELATED"/>
    <property type="match status" value="1"/>
</dbReference>
<dbReference type="Proteomes" id="UP001152747">
    <property type="component" value="Unassembled WGS sequence"/>
</dbReference>
<dbReference type="Pfam" id="PF00328">
    <property type="entry name" value="His_Phos_2"/>
    <property type="match status" value="1"/>
</dbReference>
<protein>
    <submittedName>
        <fullName evidence="3">Uncharacterized protein</fullName>
    </submittedName>
</protein>
<dbReference type="InterPro" id="IPR029033">
    <property type="entry name" value="His_PPase_superfam"/>
</dbReference>
<dbReference type="EMBL" id="CANHGI010000003">
    <property type="protein sequence ID" value="CAI5444764.1"/>
    <property type="molecule type" value="Genomic_DNA"/>
</dbReference>
<dbReference type="OrthoDB" id="10257284at2759"/>
<dbReference type="AlphaFoldDB" id="A0A9P1IG93"/>
<dbReference type="PROSITE" id="PS00616">
    <property type="entry name" value="HIS_ACID_PHOSPHAT_1"/>
    <property type="match status" value="1"/>
</dbReference>
<evidence type="ECO:0000256" key="1">
    <source>
        <dbReference type="ARBA" id="ARBA00000032"/>
    </source>
</evidence>
<proteinExistence type="inferred from homology"/>
<comment type="catalytic activity">
    <reaction evidence="1">
        <text>a phosphate monoester + H2O = an alcohol + phosphate</text>
        <dbReference type="Rhea" id="RHEA:15017"/>
        <dbReference type="ChEBI" id="CHEBI:15377"/>
        <dbReference type="ChEBI" id="CHEBI:30879"/>
        <dbReference type="ChEBI" id="CHEBI:43474"/>
        <dbReference type="ChEBI" id="CHEBI:67140"/>
        <dbReference type="EC" id="3.1.3.2"/>
    </reaction>
</comment>
<name>A0A9P1IG93_9PELO</name>
<dbReference type="Gene3D" id="3.40.50.1240">
    <property type="entry name" value="Phosphoglycerate mutase-like"/>
    <property type="match status" value="1"/>
</dbReference>
<reference evidence="3" key="1">
    <citation type="submission" date="2022-11" db="EMBL/GenBank/DDBJ databases">
        <authorList>
            <person name="Kikuchi T."/>
        </authorList>
    </citation>
    <scope>NUCLEOTIDE SEQUENCE</scope>
    <source>
        <strain evidence="3">PS1010</strain>
    </source>
</reference>
<dbReference type="InterPro" id="IPR050645">
    <property type="entry name" value="Histidine_acid_phosphatase"/>
</dbReference>